<dbReference type="AlphaFoldDB" id="A0A397U063"/>
<dbReference type="Gene3D" id="1.20.930.20">
    <property type="entry name" value="Adaptor protein Cbl, N-terminal domain"/>
    <property type="match status" value="1"/>
</dbReference>
<evidence type="ECO:0000313" key="1">
    <source>
        <dbReference type="EMBL" id="RIB02558.1"/>
    </source>
</evidence>
<proteinExistence type="predicted"/>
<dbReference type="InterPro" id="IPR036537">
    <property type="entry name" value="Adaptor_Cbl_N_dom_sf"/>
</dbReference>
<dbReference type="EMBL" id="QKWP01002657">
    <property type="protein sequence ID" value="RIB02558.1"/>
    <property type="molecule type" value="Genomic_DNA"/>
</dbReference>
<name>A0A397U063_9GLOM</name>
<reference evidence="1 2" key="1">
    <citation type="submission" date="2018-06" db="EMBL/GenBank/DDBJ databases">
        <title>Comparative genomics reveals the genomic features of Rhizophagus irregularis, R. cerebriforme, R. diaphanum and Gigaspora rosea, and their symbiotic lifestyle signature.</title>
        <authorList>
            <person name="Morin E."/>
            <person name="San Clemente H."/>
            <person name="Chen E.C.H."/>
            <person name="De La Providencia I."/>
            <person name="Hainaut M."/>
            <person name="Kuo A."/>
            <person name="Kohler A."/>
            <person name="Murat C."/>
            <person name="Tang N."/>
            <person name="Roy S."/>
            <person name="Loubradou J."/>
            <person name="Henrissat B."/>
            <person name="Grigoriev I.V."/>
            <person name="Corradi N."/>
            <person name="Roux C."/>
            <person name="Martin F.M."/>
        </authorList>
    </citation>
    <scope>NUCLEOTIDE SEQUENCE [LARGE SCALE GENOMIC DNA]</scope>
    <source>
        <strain evidence="1 2">DAOM 194757</strain>
    </source>
</reference>
<accession>A0A397U063</accession>
<dbReference type="GO" id="GO:0007166">
    <property type="term" value="P:cell surface receptor signaling pathway"/>
    <property type="evidence" value="ECO:0007669"/>
    <property type="project" value="InterPro"/>
</dbReference>
<dbReference type="CDD" id="cd21037">
    <property type="entry name" value="MLKL_NTD"/>
    <property type="match status" value="1"/>
</dbReference>
<dbReference type="OrthoDB" id="2424484at2759"/>
<dbReference type="Proteomes" id="UP000266673">
    <property type="component" value="Unassembled WGS sequence"/>
</dbReference>
<protein>
    <submittedName>
        <fullName evidence="1">Uncharacterized protein</fullName>
    </submittedName>
</protein>
<sequence length="248" mass="29190">MEILPDIVVQPDGGPTNQMQLYHFSKELGSSITSDDFDPLIEEACQIENFYRSYDNMQLNKRICNQLGRYIIKAVSDVKMLQSLCNDDEFLIADSYGSFDKFLQNLRKIKDFIEDISQIKRLKRFIQETDSVISLERLKNEYFQLQKEYHESRSSLKFDIQIDNKTDYINQDIEETIKFIQAFKCNFEGNSMFSFIDKISDDIQNAANKELSEKDIIQDISEPYDIQKVKLIKCELHKMKRFSVQTAF</sequence>
<keyword evidence="2" id="KW-1185">Reference proteome</keyword>
<organism evidence="1 2">
    <name type="scientific">Gigaspora rosea</name>
    <dbReference type="NCBI Taxonomy" id="44941"/>
    <lineage>
        <taxon>Eukaryota</taxon>
        <taxon>Fungi</taxon>
        <taxon>Fungi incertae sedis</taxon>
        <taxon>Mucoromycota</taxon>
        <taxon>Glomeromycotina</taxon>
        <taxon>Glomeromycetes</taxon>
        <taxon>Diversisporales</taxon>
        <taxon>Gigasporaceae</taxon>
        <taxon>Gigaspora</taxon>
    </lineage>
</organism>
<evidence type="ECO:0000313" key="2">
    <source>
        <dbReference type="Proteomes" id="UP000266673"/>
    </source>
</evidence>
<gene>
    <name evidence="1" type="ORF">C2G38_866660</name>
</gene>
<dbReference type="InterPro" id="IPR059179">
    <property type="entry name" value="MLKL-like_MCAfunc"/>
</dbReference>
<comment type="caution">
    <text evidence="1">The sequence shown here is derived from an EMBL/GenBank/DDBJ whole genome shotgun (WGS) entry which is preliminary data.</text>
</comment>